<evidence type="ECO:0000313" key="1">
    <source>
        <dbReference type="EMBL" id="BAY58100.1"/>
    </source>
</evidence>
<gene>
    <name evidence="1" type="ORF">NIES2135_49730</name>
</gene>
<accession>A0A1Z4JN17</accession>
<protein>
    <recommendedName>
        <fullName evidence="3">DUF1816 domain-containing protein</fullName>
    </recommendedName>
</protein>
<reference evidence="1 2" key="1">
    <citation type="submission" date="2017-06" db="EMBL/GenBank/DDBJ databases">
        <title>Genome sequencing of cyanobaciteial culture collection at National Institute for Environmental Studies (NIES).</title>
        <authorList>
            <person name="Hirose Y."/>
            <person name="Shimura Y."/>
            <person name="Fujisawa T."/>
            <person name="Nakamura Y."/>
            <person name="Kawachi M."/>
        </authorList>
    </citation>
    <scope>NUCLEOTIDE SEQUENCE [LARGE SCALE GENOMIC DNA]</scope>
    <source>
        <strain evidence="1 2">NIES-2135</strain>
    </source>
</reference>
<sequence length="92" mass="10450">MNELWTSFLSAVGFAWWVEVTTDNPRCVYYFGPFPNQKTAATHQGGYVEDLEKEGATNIRIDVKRCKPSNLTIYDEKVDVGFKVSGVFSSQY</sequence>
<organism evidence="1 2">
    <name type="scientific">Leptolyngbya boryana NIES-2135</name>
    <dbReference type="NCBI Taxonomy" id="1973484"/>
    <lineage>
        <taxon>Bacteria</taxon>
        <taxon>Bacillati</taxon>
        <taxon>Cyanobacteriota</taxon>
        <taxon>Cyanophyceae</taxon>
        <taxon>Leptolyngbyales</taxon>
        <taxon>Leptolyngbyaceae</taxon>
        <taxon>Leptolyngbya group</taxon>
        <taxon>Leptolyngbya</taxon>
    </lineage>
</organism>
<dbReference type="EMBL" id="AP018203">
    <property type="protein sequence ID" value="BAY58100.1"/>
    <property type="molecule type" value="Genomic_DNA"/>
</dbReference>
<dbReference type="AlphaFoldDB" id="A0A1Z4JN17"/>
<evidence type="ECO:0000313" key="2">
    <source>
        <dbReference type="Proteomes" id="UP000217895"/>
    </source>
</evidence>
<name>A0A1Z4JN17_LEPBY</name>
<dbReference type="Pfam" id="PF08846">
    <property type="entry name" value="DUF1816"/>
    <property type="match status" value="1"/>
</dbReference>
<dbReference type="Proteomes" id="UP000217895">
    <property type="component" value="Chromosome"/>
</dbReference>
<keyword evidence="2" id="KW-1185">Reference proteome</keyword>
<proteinExistence type="predicted"/>
<evidence type="ECO:0008006" key="3">
    <source>
        <dbReference type="Google" id="ProtNLM"/>
    </source>
</evidence>
<dbReference type="InterPro" id="IPR014945">
    <property type="entry name" value="DUF1816"/>
</dbReference>